<dbReference type="SUPFAM" id="SSF48403">
    <property type="entry name" value="Ankyrin repeat"/>
    <property type="match status" value="2"/>
</dbReference>
<evidence type="ECO:0000259" key="4">
    <source>
        <dbReference type="Pfam" id="PF24883"/>
    </source>
</evidence>
<dbReference type="InterPro" id="IPR036770">
    <property type="entry name" value="Ankyrin_rpt-contain_sf"/>
</dbReference>
<gene>
    <name evidence="5" type="ORF">FALBO_16549</name>
</gene>
<dbReference type="InterPro" id="IPR031352">
    <property type="entry name" value="SesA"/>
</dbReference>
<organism evidence="5 6">
    <name type="scientific">Fusarium albosuccineum</name>
    <dbReference type="NCBI Taxonomy" id="1237068"/>
    <lineage>
        <taxon>Eukaryota</taxon>
        <taxon>Fungi</taxon>
        <taxon>Dikarya</taxon>
        <taxon>Ascomycota</taxon>
        <taxon>Pezizomycotina</taxon>
        <taxon>Sordariomycetes</taxon>
        <taxon>Hypocreomycetidae</taxon>
        <taxon>Hypocreales</taxon>
        <taxon>Nectriaceae</taxon>
        <taxon>Fusarium</taxon>
        <taxon>Fusarium decemcellulare species complex</taxon>
    </lineage>
</organism>
<dbReference type="Proteomes" id="UP000554235">
    <property type="component" value="Unassembled WGS sequence"/>
</dbReference>
<dbReference type="OrthoDB" id="20872at2759"/>
<dbReference type="Gene3D" id="3.40.50.300">
    <property type="entry name" value="P-loop containing nucleotide triphosphate hydrolases"/>
    <property type="match status" value="1"/>
</dbReference>
<evidence type="ECO:0000313" key="6">
    <source>
        <dbReference type="Proteomes" id="UP000554235"/>
    </source>
</evidence>
<dbReference type="Gene3D" id="1.25.40.20">
    <property type="entry name" value="Ankyrin repeat-containing domain"/>
    <property type="match status" value="2"/>
</dbReference>
<keyword evidence="2" id="KW-0175">Coiled coil</keyword>
<evidence type="ECO:0000256" key="1">
    <source>
        <dbReference type="ARBA" id="ARBA00022737"/>
    </source>
</evidence>
<evidence type="ECO:0000259" key="3">
    <source>
        <dbReference type="Pfam" id="PF17107"/>
    </source>
</evidence>
<dbReference type="Pfam" id="PF17107">
    <property type="entry name" value="SesA"/>
    <property type="match status" value="1"/>
</dbReference>
<dbReference type="PROSITE" id="PS50007">
    <property type="entry name" value="PIPLC_X_DOMAIN"/>
    <property type="match status" value="1"/>
</dbReference>
<dbReference type="PANTHER" id="PTHR10039">
    <property type="entry name" value="AMELOGENIN"/>
    <property type="match status" value="1"/>
</dbReference>
<dbReference type="InterPro" id="IPR027417">
    <property type="entry name" value="P-loop_NTPase"/>
</dbReference>
<dbReference type="Pfam" id="PF12796">
    <property type="entry name" value="Ank_2"/>
    <property type="match status" value="1"/>
</dbReference>
<dbReference type="SUPFAM" id="SSF52540">
    <property type="entry name" value="P-loop containing nucleoside triphosphate hydrolases"/>
    <property type="match status" value="1"/>
</dbReference>
<feature type="domain" description="NACHT-NTPase and P-loop NTPases N-terminal" evidence="3">
    <location>
        <begin position="9"/>
        <end position="121"/>
    </location>
</feature>
<keyword evidence="6" id="KW-1185">Reference proteome</keyword>
<protein>
    <submittedName>
        <fullName evidence="5">Ankyrin repeat</fullName>
    </submittedName>
</protein>
<feature type="coiled-coil region" evidence="2">
    <location>
        <begin position="32"/>
        <end position="59"/>
    </location>
</feature>
<feature type="domain" description="Nephrocystin 3-like N-terminal" evidence="4">
    <location>
        <begin position="192"/>
        <end position="361"/>
    </location>
</feature>
<comment type="caution">
    <text evidence="5">The sequence shown here is derived from an EMBL/GenBank/DDBJ whole genome shotgun (WGS) entry which is preliminary data.</text>
</comment>
<sequence length="1066" mass="119403">MAEVVGIIAASGQFLEQSLKIYSLSKKLLDQINDAPKEIEEWRDELQGLQKLVAAIETSPALQTDDLEPIVNQCKSVANVLSDILAQIEFSSTDSFGHKTWKAIGGLAKEAEIRDLFGQIERLKSTLGDRIAVINLNQGHDGFARLETVMQDLKRFFQSGTPEEQCLQALFVTDPISDREGIITSKGKRTKGTCEWVLKRPKYQDWNAAPSGLLWICGAPGKGKTILSVFLTQILEATRADATVIWFFCDNKVASRNTAVNILRGLMIQLILRHQHLISHLLPTWKIQGGDLFGVNSFESLWGIFLAMLESLVGTEICCVLDALDECDEQSLSPLVSKLVALFNDGGSGQRHSLKLIVASREQPQCLSVGLSAFPHIRLDMMDHDIDLYISDRVAHLARMKAVDTSPLRLHIYEAFQNHAGGTFLWVSFMSKDLEQKSLGEIEWALTQLPSGLDAIYERILAQIKPENKQVVSEILTWLSLATRPLRVVELCEAVNIKPTQHLTREQVCLGHVQSCGHLLLLSHGRILSSKVRRWLLDLQPELLPLEPNSKDGFFDSLDPNVFIYVSFMHQSAKDFLLGNSQSSPALQVVADKKKAHARVATRLVSCLSTGPATGEQLWCDLDVQVPLLAYAVENWTHHMRKAEDQGIAVIKENKGFFSRTSKSRDKWWLQISWMKQEHGFKDVSLLHVAGREGLYHLAKHLLQEEKGLPRLWRGLEINKRWGIFKYAPLHYAAQQGWEDIAELFLKCDADAAIGDLWGSTPLHTAVKGQSHRLFHLLASTKGGKKIIEAESKSQTVEDARCSLLHLAATAGDTHMCGKLIENHHLNVDILSIPKNCTPLARAISSRHLDLARQLVERWGAKATPEIALLRAVTGPDRGSEKEDPMFQEALELVTRDLGVNINTEDQHGNAFLHQPVPLKIEQVKEFITRGFDLSKCNNKGETMLHSNYHLSNSHELASLFLKESQLDINTRDSEGRTALHSFIKVVDLEDWDVIWRHQPNNLIVLLDLGADRSLRDAKGKTASELPAKYRDKKIPLTSGSRHFWSQVIETLASYTTVPVNGHKVK</sequence>
<keyword evidence="1" id="KW-0677">Repeat</keyword>
<dbReference type="AlphaFoldDB" id="A0A8H4KIW1"/>
<dbReference type="PANTHER" id="PTHR10039:SF16">
    <property type="entry name" value="GPI INOSITOL-DEACYLASE"/>
    <property type="match status" value="1"/>
</dbReference>
<dbReference type="SMART" id="SM00248">
    <property type="entry name" value="ANK"/>
    <property type="match status" value="7"/>
</dbReference>
<evidence type="ECO:0000313" key="5">
    <source>
        <dbReference type="EMBL" id="KAF4450039.1"/>
    </source>
</evidence>
<evidence type="ECO:0000256" key="2">
    <source>
        <dbReference type="SAM" id="Coils"/>
    </source>
</evidence>
<reference evidence="5 6" key="1">
    <citation type="submission" date="2020-01" db="EMBL/GenBank/DDBJ databases">
        <title>Identification and distribution of gene clusters putatively required for synthesis of sphingolipid metabolism inhibitors in phylogenetically diverse species of the filamentous fungus Fusarium.</title>
        <authorList>
            <person name="Kim H.-S."/>
            <person name="Busman M."/>
            <person name="Brown D.W."/>
            <person name="Divon H."/>
            <person name="Uhlig S."/>
            <person name="Proctor R.H."/>
        </authorList>
    </citation>
    <scope>NUCLEOTIDE SEQUENCE [LARGE SCALE GENOMIC DNA]</scope>
    <source>
        <strain evidence="5 6">NRRL 20459</strain>
    </source>
</reference>
<dbReference type="InterPro" id="IPR002110">
    <property type="entry name" value="Ankyrin_rpt"/>
</dbReference>
<dbReference type="EMBL" id="JAADYS010003160">
    <property type="protein sequence ID" value="KAF4450039.1"/>
    <property type="molecule type" value="Genomic_DNA"/>
</dbReference>
<accession>A0A8H4KIW1</accession>
<dbReference type="Pfam" id="PF24883">
    <property type="entry name" value="NPHP3_N"/>
    <property type="match status" value="1"/>
</dbReference>
<name>A0A8H4KIW1_9HYPO</name>
<dbReference type="InterPro" id="IPR056884">
    <property type="entry name" value="NPHP3-like_N"/>
</dbReference>
<proteinExistence type="predicted"/>